<sequence>MFDTSAMVQRMLDVEAALTWAQFDCGRIEHQQATALAEACRVDNFDVPALLNEARRSGSLVVPLVAQLTHIVAARDPLAAKHVHANSTSQDIIDTAMVLATRDALSLIERDLSTLIHALLLLARTHAAQPMLSRTLMQPAAVQPFGLKVLNWLQPLQRSRAALVARAQPALVLQFGGPAGAFGWANAQERELVQALGHRLGLPVPDGAWHTQRDEWVRLGCELAILCGACGKLARDWSLMSQAEVGELHWGGLPGAGASSAMPHKRNPVAALMGVAAATRAPLRAGGMLLGMVQEHERALGAWHVELAEWGDLVLSAAGSLAALSSAAQGLYIDVERMRQHIESQNGLIFSQPVTELLSQVLGRPLAKQLMAHACEACRLRHRHLREVLLETLSDVADWPPQLNDALSRIFDVEALATSMAKCIEPAIETLWMASSATLLTEETE</sequence>
<dbReference type="PANTHER" id="PTHR43172">
    <property type="entry name" value="ADENYLOSUCCINATE LYASE"/>
    <property type="match status" value="1"/>
</dbReference>
<dbReference type="EMBL" id="JAQSIP010000007">
    <property type="protein sequence ID" value="MDD0839846.1"/>
    <property type="molecule type" value="Genomic_DNA"/>
</dbReference>
<accession>A0ABT5N2F3</accession>
<organism evidence="3 4">
    <name type="scientific">Curvibacter cyanobacteriorum</name>
    <dbReference type="NCBI Taxonomy" id="3026422"/>
    <lineage>
        <taxon>Bacteria</taxon>
        <taxon>Pseudomonadati</taxon>
        <taxon>Pseudomonadota</taxon>
        <taxon>Betaproteobacteria</taxon>
        <taxon>Burkholderiales</taxon>
        <taxon>Comamonadaceae</taxon>
        <taxon>Curvibacter</taxon>
    </lineage>
</organism>
<name>A0ABT5N2F3_9BURK</name>
<feature type="domain" description="Fumarate lyase N-terminal" evidence="2">
    <location>
        <begin position="68"/>
        <end position="277"/>
    </location>
</feature>
<evidence type="ECO:0000313" key="3">
    <source>
        <dbReference type="EMBL" id="MDD0839846.1"/>
    </source>
</evidence>
<dbReference type="PRINTS" id="PR00149">
    <property type="entry name" value="FUMRATELYASE"/>
</dbReference>
<comment type="caution">
    <text evidence="3">The sequence shown here is derived from an EMBL/GenBank/DDBJ whole genome shotgun (WGS) entry which is preliminary data.</text>
</comment>
<dbReference type="InterPro" id="IPR022761">
    <property type="entry name" value="Fumarate_lyase_N"/>
</dbReference>
<dbReference type="SUPFAM" id="SSF48557">
    <property type="entry name" value="L-aspartase-like"/>
    <property type="match status" value="1"/>
</dbReference>
<dbReference type="Gene3D" id="1.10.40.30">
    <property type="entry name" value="Fumarase/aspartase (C-terminal domain)"/>
    <property type="match status" value="1"/>
</dbReference>
<comment type="similarity">
    <text evidence="1">Belongs to the class-II fumarase/aspartase family.</text>
</comment>
<dbReference type="Pfam" id="PF00206">
    <property type="entry name" value="Lyase_1"/>
    <property type="match status" value="1"/>
</dbReference>
<dbReference type="Gene3D" id="1.20.200.10">
    <property type="entry name" value="Fumarase/aspartase (Central domain)"/>
    <property type="match status" value="1"/>
</dbReference>
<evidence type="ECO:0000256" key="1">
    <source>
        <dbReference type="ARBA" id="ARBA00034772"/>
    </source>
</evidence>
<dbReference type="Proteomes" id="UP001528673">
    <property type="component" value="Unassembled WGS sequence"/>
</dbReference>
<evidence type="ECO:0000313" key="4">
    <source>
        <dbReference type="Proteomes" id="UP001528673"/>
    </source>
</evidence>
<gene>
    <name evidence="3" type="ORF">PSQ40_14780</name>
</gene>
<protein>
    <submittedName>
        <fullName evidence="3">Lyase family protein</fullName>
    </submittedName>
</protein>
<dbReference type="PANTHER" id="PTHR43172:SF2">
    <property type="entry name" value="ADENYLOSUCCINATE LYASE C-TERMINAL DOMAIN-CONTAINING PROTEIN"/>
    <property type="match status" value="1"/>
</dbReference>
<reference evidence="3 4" key="1">
    <citation type="submission" date="2023-02" db="EMBL/GenBank/DDBJ databases">
        <title>Bacterial whole genomic sequence of Curvibacter sp. HBC61.</title>
        <authorList>
            <person name="Le V."/>
            <person name="Ko S.-R."/>
            <person name="Ahn C.-Y."/>
            <person name="Oh H.-M."/>
        </authorList>
    </citation>
    <scope>NUCLEOTIDE SEQUENCE [LARGE SCALE GENOMIC DNA]</scope>
    <source>
        <strain evidence="3 4">HBC61</strain>
    </source>
</reference>
<proteinExistence type="inferred from homology"/>
<keyword evidence="3" id="KW-0456">Lyase</keyword>
<dbReference type="InterPro" id="IPR000362">
    <property type="entry name" value="Fumarate_lyase_fam"/>
</dbReference>
<dbReference type="GO" id="GO:0016829">
    <property type="term" value="F:lyase activity"/>
    <property type="evidence" value="ECO:0007669"/>
    <property type="project" value="UniProtKB-KW"/>
</dbReference>
<dbReference type="InterPro" id="IPR008948">
    <property type="entry name" value="L-Aspartase-like"/>
</dbReference>
<evidence type="ECO:0000259" key="2">
    <source>
        <dbReference type="Pfam" id="PF00206"/>
    </source>
</evidence>
<keyword evidence="4" id="KW-1185">Reference proteome</keyword>